<feature type="region of interest" description="Disordered" evidence="1">
    <location>
        <begin position="89"/>
        <end position="116"/>
    </location>
</feature>
<evidence type="ECO:0000256" key="1">
    <source>
        <dbReference type="SAM" id="MobiDB-lite"/>
    </source>
</evidence>
<accession>A0ABW6NH37</accession>
<comment type="caution">
    <text evidence="2">The sequence shown here is derived from an EMBL/GenBank/DDBJ whole genome shotgun (WGS) entry which is preliminary data.</text>
</comment>
<dbReference type="Proteomes" id="UP001601521">
    <property type="component" value="Unassembled WGS sequence"/>
</dbReference>
<dbReference type="Pfam" id="PF03583">
    <property type="entry name" value="LIP"/>
    <property type="match status" value="1"/>
</dbReference>
<reference evidence="2 3" key="1">
    <citation type="submission" date="2024-10" db="EMBL/GenBank/DDBJ databases">
        <title>The Natural Products Discovery Center: Release of the First 8490 Sequenced Strains for Exploring Actinobacteria Biosynthetic Diversity.</title>
        <authorList>
            <person name="Kalkreuter E."/>
            <person name="Kautsar S.A."/>
            <person name="Yang D."/>
            <person name="Bader C.D."/>
            <person name="Teijaro C.N."/>
            <person name="Fluegel L."/>
            <person name="Davis C.M."/>
            <person name="Simpson J.R."/>
            <person name="Lauterbach L."/>
            <person name="Steele A.D."/>
            <person name="Gui C."/>
            <person name="Meng S."/>
            <person name="Li G."/>
            <person name="Viehrig K."/>
            <person name="Ye F."/>
            <person name="Su P."/>
            <person name="Kiefer A.F."/>
            <person name="Nichols A."/>
            <person name="Cepeda A.J."/>
            <person name="Yan W."/>
            <person name="Fan B."/>
            <person name="Jiang Y."/>
            <person name="Adhikari A."/>
            <person name="Zheng C.-J."/>
            <person name="Schuster L."/>
            <person name="Cowan T.M."/>
            <person name="Smanski M.J."/>
            <person name="Chevrette M.G."/>
            <person name="De Carvalho L.P.S."/>
            <person name="Shen B."/>
        </authorList>
    </citation>
    <scope>NUCLEOTIDE SEQUENCE [LARGE SCALE GENOMIC DNA]</scope>
    <source>
        <strain evidence="2 3">NPDC004550</strain>
    </source>
</reference>
<proteinExistence type="predicted"/>
<keyword evidence="3" id="KW-1185">Reference proteome</keyword>
<gene>
    <name evidence="2" type="ORF">ACFYTH_10655</name>
</gene>
<dbReference type="PANTHER" id="PTHR34853">
    <property type="match status" value="1"/>
</dbReference>
<protein>
    <submittedName>
        <fullName evidence="2">Lipase family protein</fullName>
    </submittedName>
</protein>
<organism evidence="2 3">
    <name type="scientific">Nocardia africana</name>
    <dbReference type="NCBI Taxonomy" id="134964"/>
    <lineage>
        <taxon>Bacteria</taxon>
        <taxon>Bacillati</taxon>
        <taxon>Actinomycetota</taxon>
        <taxon>Actinomycetes</taxon>
        <taxon>Mycobacteriales</taxon>
        <taxon>Nocardiaceae</taxon>
        <taxon>Nocardia</taxon>
    </lineage>
</organism>
<sequence>MQRPSSCPLFGRCSPARSTDIRTPSNCAPFCHAVSRPGTHTLAKVARATPGRGTLPAFSSEQRMWLVRGFLAVVVTVLVAGTLSGEQAARADEGPVNGPTPQSSPGNPPSPLQTWIDENIKPPQLTAGPESAEEQQAALWRGILSSPTGDQTFDAWPANLAALEPGQIIEARDVTATTAQHMAAPIERAVLLKFRSTSATGTPSFGTATLIIPAASWNGPGPRPVEVDAMPINALGLHCTPGYQLSHGLLDRTNTDLVWFLPAIWSALNKGHAVLLPDHEGPLMAYGETNVAGHMMLDSIRAVRNALPEFGNSRYVVDGYSGGAIAAYATAMLQSEYAPELSDVLMGVASGGLAADYRNIAHRFNGWIASGILLSVSTAIAREHPEVLQYMNHLAQWVTTSPTRDLCGDADGPLGVVGIPMDVATNISNPLDSPMADNLFRQLDLSDRRSGVPLYIYHGAWDPWIPLEDAQRMYGEQCSRGVPAIFRTVPGEHLSSYVTSYPGLSEWIDARLRGEPAPSECPGR</sequence>
<evidence type="ECO:0000313" key="3">
    <source>
        <dbReference type="Proteomes" id="UP001601521"/>
    </source>
</evidence>
<evidence type="ECO:0000313" key="2">
    <source>
        <dbReference type="EMBL" id="MFF0453817.1"/>
    </source>
</evidence>
<dbReference type="Gene3D" id="3.40.50.1820">
    <property type="entry name" value="alpha/beta hydrolase"/>
    <property type="match status" value="1"/>
</dbReference>
<dbReference type="Gene3D" id="1.10.260.130">
    <property type="match status" value="1"/>
</dbReference>
<dbReference type="EMBL" id="JBIALX010000004">
    <property type="protein sequence ID" value="MFF0453817.1"/>
    <property type="molecule type" value="Genomic_DNA"/>
</dbReference>
<dbReference type="PANTHER" id="PTHR34853:SF1">
    <property type="entry name" value="LIPASE 5"/>
    <property type="match status" value="1"/>
</dbReference>
<dbReference type="InterPro" id="IPR005152">
    <property type="entry name" value="Lipase_secreted"/>
</dbReference>
<dbReference type="SUPFAM" id="SSF53474">
    <property type="entry name" value="alpha/beta-Hydrolases"/>
    <property type="match status" value="1"/>
</dbReference>
<name>A0ABW6NH37_9NOCA</name>
<dbReference type="RefSeq" id="WP_387250667.1">
    <property type="nucleotide sequence ID" value="NZ_JBIALX010000004.1"/>
</dbReference>
<dbReference type="InterPro" id="IPR029058">
    <property type="entry name" value="AB_hydrolase_fold"/>
</dbReference>